<dbReference type="InterPro" id="IPR036527">
    <property type="entry name" value="SCP2_sterol-bd_dom_sf"/>
</dbReference>
<protein>
    <recommendedName>
        <fullName evidence="1">N-acetyltransferase domain-containing protein</fullName>
    </recommendedName>
</protein>
<gene>
    <name evidence="2" type="ORF">IO99_07525</name>
</gene>
<dbReference type="GO" id="GO:0034069">
    <property type="term" value="F:aminoglycoside N-acetyltransferase activity"/>
    <property type="evidence" value="ECO:0007669"/>
    <property type="project" value="TreeGrafter"/>
</dbReference>
<name>A0A084JDP6_9CLOT</name>
<dbReference type="eggNOG" id="COG4552">
    <property type="taxonomic scope" value="Bacteria"/>
</dbReference>
<dbReference type="PANTHER" id="PTHR37817:SF1">
    <property type="entry name" value="N-ACETYLTRANSFERASE EIS"/>
    <property type="match status" value="1"/>
</dbReference>
<dbReference type="Pfam" id="PF13527">
    <property type="entry name" value="Acetyltransf_9"/>
    <property type="match status" value="1"/>
</dbReference>
<dbReference type="InterPro" id="IPR016181">
    <property type="entry name" value="Acyl_CoA_acyltransferase"/>
</dbReference>
<dbReference type="SUPFAM" id="SSF55729">
    <property type="entry name" value="Acyl-CoA N-acyltransferases (Nat)"/>
    <property type="match status" value="1"/>
</dbReference>
<evidence type="ECO:0000313" key="3">
    <source>
        <dbReference type="Proteomes" id="UP000028542"/>
    </source>
</evidence>
<reference evidence="2 3" key="1">
    <citation type="submission" date="2014-07" db="EMBL/GenBank/DDBJ databases">
        <title>Draft genome of Clostridium sulfidigenes 113A isolated from sediments associated with methane hydrate from Krishna Godavari basin.</title>
        <authorList>
            <person name="Honkalas V.S."/>
            <person name="Dabir A.P."/>
            <person name="Arora P."/>
            <person name="Dhakephalkar P.K."/>
        </authorList>
    </citation>
    <scope>NUCLEOTIDE SEQUENCE [LARGE SCALE GENOMIC DNA]</scope>
    <source>
        <strain evidence="2 3">113A</strain>
    </source>
</reference>
<dbReference type="SUPFAM" id="SSF55718">
    <property type="entry name" value="SCP-like"/>
    <property type="match status" value="1"/>
</dbReference>
<dbReference type="Gene3D" id="3.40.630.30">
    <property type="match status" value="2"/>
</dbReference>
<dbReference type="PROSITE" id="PS51186">
    <property type="entry name" value="GNAT"/>
    <property type="match status" value="1"/>
</dbReference>
<dbReference type="Pfam" id="PF13530">
    <property type="entry name" value="SCP2_2"/>
    <property type="match status" value="1"/>
</dbReference>
<sequence length="401" mass="47405">MKIKKIKAENIEQVRELHVYCTGRQWTDSKPAKDELSFYTPDEILGMFDEEKLVAMIRNYTFNQSVRGVIKKMGGVSHVATFPEYRLKGYVKDLTKAAFLDMKEKNQSVSLLHPFKESFYNSFGYVGTNDNLLIKISLDGFFHYLKDISKINGEWEDKRVRAIEVQEEFEAFKFELDLLEHHGLVFLNNMSKEYWIEDHGGVIVVFIKKNNKTMAAAKYIKIGSGENGKIFVAEMYWKDIESRVMLFRYFAKHKDQFSHIELRVPYGTNFWTWLNDPMRPFEVKINNNPWMVRIIDAVEAMNDINVNLEGHIILELYDEHCQWNNGIYKLEAVDKKLKMSKYESGKPHVKMDIKGLTALLYGVYSVEELEFKEWIILSDSKFKIILDHWFPRKFLYNPYYF</sequence>
<evidence type="ECO:0000259" key="1">
    <source>
        <dbReference type="PROSITE" id="PS51186"/>
    </source>
</evidence>
<dbReference type="AlphaFoldDB" id="A0A084JDP6"/>
<proteinExistence type="predicted"/>
<dbReference type="EMBL" id="JPMD01000015">
    <property type="protein sequence ID" value="KEZ87080.1"/>
    <property type="molecule type" value="Genomic_DNA"/>
</dbReference>
<dbReference type="InterPro" id="IPR051554">
    <property type="entry name" value="Acetyltransferase_Eis"/>
</dbReference>
<accession>A0A084JDP6</accession>
<comment type="caution">
    <text evidence="2">The sequence shown here is derived from an EMBL/GenBank/DDBJ whole genome shotgun (WGS) entry which is preliminary data.</text>
</comment>
<evidence type="ECO:0000313" key="2">
    <source>
        <dbReference type="EMBL" id="KEZ87080.1"/>
    </source>
</evidence>
<dbReference type="InterPro" id="IPR025559">
    <property type="entry name" value="Eis_dom"/>
</dbReference>
<dbReference type="InterPro" id="IPR000182">
    <property type="entry name" value="GNAT_dom"/>
</dbReference>
<keyword evidence="3" id="KW-1185">Reference proteome</keyword>
<dbReference type="STRING" id="318464.IO99_07525"/>
<feature type="domain" description="N-acetyltransferase" evidence="1">
    <location>
        <begin position="1"/>
        <end position="149"/>
    </location>
</feature>
<dbReference type="PANTHER" id="PTHR37817">
    <property type="entry name" value="N-ACETYLTRANSFERASE EIS"/>
    <property type="match status" value="1"/>
</dbReference>
<dbReference type="Proteomes" id="UP000028542">
    <property type="component" value="Unassembled WGS sequence"/>
</dbReference>
<dbReference type="RefSeq" id="WP_035131825.1">
    <property type="nucleotide sequence ID" value="NZ_JPMD01000015.1"/>
</dbReference>
<dbReference type="GO" id="GO:0030649">
    <property type="term" value="P:aminoglycoside antibiotic catabolic process"/>
    <property type="evidence" value="ECO:0007669"/>
    <property type="project" value="TreeGrafter"/>
</dbReference>
<dbReference type="Gene3D" id="3.30.1050.10">
    <property type="entry name" value="SCP2 sterol-binding domain"/>
    <property type="match status" value="1"/>
</dbReference>
<organism evidence="2 3">
    <name type="scientific">Clostridium sulfidigenes</name>
    <dbReference type="NCBI Taxonomy" id="318464"/>
    <lineage>
        <taxon>Bacteria</taxon>
        <taxon>Bacillati</taxon>
        <taxon>Bacillota</taxon>
        <taxon>Clostridia</taxon>
        <taxon>Eubacteriales</taxon>
        <taxon>Clostridiaceae</taxon>
        <taxon>Clostridium</taxon>
    </lineage>
</organism>